<evidence type="ECO:0000313" key="4">
    <source>
        <dbReference type="Proteomes" id="UP001374803"/>
    </source>
</evidence>
<feature type="signal peptide" evidence="2">
    <location>
        <begin position="1"/>
        <end position="23"/>
    </location>
</feature>
<feature type="chain" id="PRO_5046882273" evidence="2">
    <location>
        <begin position="24"/>
        <end position="335"/>
    </location>
</feature>
<gene>
    <name evidence="3" type="ORF">LVJ94_45665</name>
</gene>
<proteinExistence type="predicted"/>
<accession>A0ABZ2L2H6</accession>
<dbReference type="Pfam" id="PF07676">
    <property type="entry name" value="PD40"/>
    <property type="match status" value="1"/>
</dbReference>
<keyword evidence="2" id="KW-0732">Signal</keyword>
<dbReference type="Proteomes" id="UP001374803">
    <property type="component" value="Chromosome"/>
</dbReference>
<reference evidence="3" key="1">
    <citation type="submission" date="2021-12" db="EMBL/GenBank/DDBJ databases">
        <title>Discovery of the Pendulisporaceae a myxobacterial family with distinct sporulation behavior and unique specialized metabolism.</title>
        <authorList>
            <person name="Garcia R."/>
            <person name="Popoff A."/>
            <person name="Bader C.D."/>
            <person name="Loehr J."/>
            <person name="Walesch S."/>
            <person name="Walt C."/>
            <person name="Boldt J."/>
            <person name="Bunk B."/>
            <person name="Haeckl F.J.F.P.J."/>
            <person name="Gunesch A.P."/>
            <person name="Birkelbach J."/>
            <person name="Nuebel U."/>
            <person name="Pietschmann T."/>
            <person name="Bach T."/>
            <person name="Mueller R."/>
        </authorList>
    </citation>
    <scope>NUCLEOTIDE SEQUENCE</scope>
    <source>
        <strain evidence="3">MSr11367</strain>
    </source>
</reference>
<name>A0ABZ2L2H6_9BACT</name>
<protein>
    <submittedName>
        <fullName evidence="3">Uncharacterized protein</fullName>
    </submittedName>
</protein>
<evidence type="ECO:0000256" key="2">
    <source>
        <dbReference type="SAM" id="SignalP"/>
    </source>
</evidence>
<evidence type="ECO:0000256" key="1">
    <source>
        <dbReference type="SAM" id="MobiDB-lite"/>
    </source>
</evidence>
<evidence type="ECO:0000313" key="3">
    <source>
        <dbReference type="EMBL" id="WXB04183.1"/>
    </source>
</evidence>
<sequence>MRGLYSRRAAVAYACVFSTLAVATTHAGCSPDSGGEADAGPDRGGGIIPPPAPADAGSCDLTKPFGDPAIIPSVNLPDAESGTLSADERTFYNMVKKDGWWHIYASKRQNVDGEFGPPQLFEGIRPKANLPEDFDPFLSFDGTEFFFSSIRTDSGPGTPGHFDIMVARRLSPDVPFDEPIGVGKINTTGIERAPAPVANNSVLYFSSQAGENAPARIYKSARWGADFGASEVVDLGPTPTDSSPLPDQSDLTLFFSSTRPGGQKDDIWVARRQSVTEKFEPPTNTADVAALNSAWNDAPRWLSADGCRIYLASDRPIPNGAEAGKFRMYVAKRPK</sequence>
<organism evidence="3 4">
    <name type="scientific">Pendulispora rubella</name>
    <dbReference type="NCBI Taxonomy" id="2741070"/>
    <lineage>
        <taxon>Bacteria</taxon>
        <taxon>Pseudomonadati</taxon>
        <taxon>Myxococcota</taxon>
        <taxon>Myxococcia</taxon>
        <taxon>Myxococcales</taxon>
        <taxon>Sorangiineae</taxon>
        <taxon>Pendulisporaceae</taxon>
        <taxon>Pendulispora</taxon>
    </lineage>
</organism>
<keyword evidence="4" id="KW-1185">Reference proteome</keyword>
<dbReference type="RefSeq" id="WP_394833819.1">
    <property type="nucleotide sequence ID" value="NZ_CP089929.1"/>
</dbReference>
<dbReference type="InterPro" id="IPR011659">
    <property type="entry name" value="WD40"/>
</dbReference>
<feature type="region of interest" description="Disordered" evidence="1">
    <location>
        <begin position="28"/>
        <end position="53"/>
    </location>
</feature>
<dbReference type="EMBL" id="CP089983">
    <property type="protein sequence ID" value="WXB04183.1"/>
    <property type="molecule type" value="Genomic_DNA"/>
</dbReference>